<proteinExistence type="predicted"/>
<comment type="caution">
    <text evidence="1">The sequence shown here is derived from an EMBL/GenBank/DDBJ whole genome shotgun (WGS) entry which is preliminary data.</text>
</comment>
<name>A0A5J4TAU7_9EUKA</name>
<evidence type="ECO:0000313" key="2">
    <source>
        <dbReference type="Proteomes" id="UP000324800"/>
    </source>
</evidence>
<feature type="non-terminal residue" evidence="1">
    <location>
        <position position="107"/>
    </location>
</feature>
<accession>A0A5J4TAU7</accession>
<dbReference type="Proteomes" id="UP000324800">
    <property type="component" value="Unassembled WGS sequence"/>
</dbReference>
<protein>
    <submittedName>
        <fullName evidence="1">Uncharacterized protein</fullName>
    </submittedName>
</protein>
<dbReference type="AlphaFoldDB" id="A0A5J4TAU7"/>
<evidence type="ECO:0000313" key="1">
    <source>
        <dbReference type="EMBL" id="KAA6355494.1"/>
    </source>
</evidence>
<reference evidence="1 2" key="1">
    <citation type="submission" date="2019-03" db="EMBL/GenBank/DDBJ databases">
        <title>Single cell metagenomics reveals metabolic interactions within the superorganism composed of flagellate Streblomastix strix and complex community of Bacteroidetes bacteria on its surface.</title>
        <authorList>
            <person name="Treitli S.C."/>
            <person name="Kolisko M."/>
            <person name="Husnik F."/>
            <person name="Keeling P."/>
            <person name="Hampl V."/>
        </authorList>
    </citation>
    <scope>NUCLEOTIDE SEQUENCE [LARGE SCALE GENOMIC DNA]</scope>
    <source>
        <strain evidence="1">ST1C</strain>
    </source>
</reference>
<organism evidence="1 2">
    <name type="scientific">Streblomastix strix</name>
    <dbReference type="NCBI Taxonomy" id="222440"/>
    <lineage>
        <taxon>Eukaryota</taxon>
        <taxon>Metamonada</taxon>
        <taxon>Preaxostyla</taxon>
        <taxon>Oxymonadida</taxon>
        <taxon>Streblomastigidae</taxon>
        <taxon>Streblomastix</taxon>
    </lineage>
</organism>
<gene>
    <name evidence="1" type="ORF">EZS28_048979</name>
</gene>
<dbReference type="EMBL" id="SNRW01034536">
    <property type="protein sequence ID" value="KAA6355494.1"/>
    <property type="molecule type" value="Genomic_DNA"/>
</dbReference>
<sequence>MMETESTIVLDSVIVIIIWVQHQEEEDYNIDDYYDVYYYEELGISNNYYLQFIAINQEKGKTQVIIKIKLMKIVIIITLRYAPKATIGNNFDNQLSYQFVDNNNYEE</sequence>